<sequence length="72" mass="7578">MPTSPYPAVLLIDDLQGNRPPRNSSGAVILCPARNGVLMAFCGLLLLGGIGTPPPMQHALTLPSRRPHRPVG</sequence>
<dbReference type="EMBL" id="BK015945">
    <property type="protein sequence ID" value="DAF86470.1"/>
    <property type="molecule type" value="Genomic_DNA"/>
</dbReference>
<protein>
    <submittedName>
        <fullName evidence="1">Uncharacterized protein</fullName>
    </submittedName>
</protein>
<accession>A0A8S5TW98</accession>
<organism evidence="1">
    <name type="scientific">Siphoviridae sp. ctCNm48</name>
    <dbReference type="NCBI Taxonomy" id="2825377"/>
    <lineage>
        <taxon>Viruses</taxon>
        <taxon>Duplodnaviria</taxon>
        <taxon>Heunggongvirae</taxon>
        <taxon>Uroviricota</taxon>
        <taxon>Caudoviricetes</taxon>
    </lineage>
</organism>
<proteinExistence type="predicted"/>
<name>A0A8S5TW98_9CAUD</name>
<reference evidence="1" key="1">
    <citation type="journal article" date="2021" name="Proc. Natl. Acad. Sci. U.S.A.">
        <title>A Catalog of Tens of Thousands of Viruses from Human Metagenomes Reveals Hidden Associations with Chronic Diseases.</title>
        <authorList>
            <person name="Tisza M.J."/>
            <person name="Buck C.B."/>
        </authorList>
    </citation>
    <scope>NUCLEOTIDE SEQUENCE</scope>
    <source>
        <strain evidence="1">CtCNm48</strain>
    </source>
</reference>
<evidence type="ECO:0000313" key="1">
    <source>
        <dbReference type="EMBL" id="DAF86470.1"/>
    </source>
</evidence>